<dbReference type="RefSeq" id="WP_215870781.1">
    <property type="nucleotide sequence ID" value="NZ_JAAXYO010000085.1"/>
</dbReference>
<dbReference type="AlphaFoldDB" id="A0AAE2YPW2"/>
<evidence type="ECO:0000259" key="4">
    <source>
        <dbReference type="PROSITE" id="PS50042"/>
    </source>
</evidence>
<dbReference type="SUPFAM" id="SSF46785">
    <property type="entry name" value="Winged helix' DNA-binding domain"/>
    <property type="match status" value="1"/>
</dbReference>
<dbReference type="Pfam" id="PF13545">
    <property type="entry name" value="HTH_Crp_2"/>
    <property type="match status" value="1"/>
</dbReference>
<keyword evidence="7" id="KW-1185">Reference proteome</keyword>
<organism evidence="6 7">
    <name type="scientific">Igneacidithiobacillus copahuensis</name>
    <dbReference type="NCBI Taxonomy" id="2724909"/>
    <lineage>
        <taxon>Bacteria</taxon>
        <taxon>Pseudomonadati</taxon>
        <taxon>Pseudomonadota</taxon>
        <taxon>Acidithiobacillia</taxon>
        <taxon>Acidithiobacillales</taxon>
        <taxon>Acidithiobacillaceae</taxon>
        <taxon>Igneacidithiobacillus</taxon>
    </lineage>
</organism>
<proteinExistence type="predicted"/>
<evidence type="ECO:0000259" key="5">
    <source>
        <dbReference type="PROSITE" id="PS51063"/>
    </source>
</evidence>
<dbReference type="GO" id="GO:0003700">
    <property type="term" value="F:DNA-binding transcription factor activity"/>
    <property type="evidence" value="ECO:0007669"/>
    <property type="project" value="TreeGrafter"/>
</dbReference>
<evidence type="ECO:0000256" key="1">
    <source>
        <dbReference type="ARBA" id="ARBA00023015"/>
    </source>
</evidence>
<evidence type="ECO:0000313" key="7">
    <source>
        <dbReference type="Proteomes" id="UP001197378"/>
    </source>
</evidence>
<dbReference type="InterPro" id="IPR014710">
    <property type="entry name" value="RmlC-like_jellyroll"/>
</dbReference>
<dbReference type="InterPro" id="IPR036388">
    <property type="entry name" value="WH-like_DNA-bd_sf"/>
</dbReference>
<gene>
    <name evidence="6" type="ORF">HFQ13_06520</name>
</gene>
<dbReference type="PROSITE" id="PS51063">
    <property type="entry name" value="HTH_CRP_2"/>
    <property type="match status" value="1"/>
</dbReference>
<feature type="domain" description="HTH crp-type" evidence="5">
    <location>
        <begin position="148"/>
        <end position="212"/>
    </location>
</feature>
<keyword evidence="1" id="KW-0805">Transcription regulation</keyword>
<dbReference type="GO" id="GO:0005829">
    <property type="term" value="C:cytosol"/>
    <property type="evidence" value="ECO:0007669"/>
    <property type="project" value="TreeGrafter"/>
</dbReference>
<evidence type="ECO:0000313" key="6">
    <source>
        <dbReference type="EMBL" id="MBU2787858.1"/>
    </source>
</evidence>
<dbReference type="Proteomes" id="UP001197378">
    <property type="component" value="Unassembled WGS sequence"/>
</dbReference>
<comment type="caution">
    <text evidence="6">The sequence shown here is derived from an EMBL/GenBank/DDBJ whole genome shotgun (WGS) entry which is preliminary data.</text>
</comment>
<dbReference type="EMBL" id="JAAXYO010000085">
    <property type="protein sequence ID" value="MBU2787858.1"/>
    <property type="molecule type" value="Genomic_DNA"/>
</dbReference>
<protein>
    <submittedName>
        <fullName evidence="6">Crp/Fnr family transcriptional regulator</fullName>
    </submittedName>
</protein>
<sequence length="221" mass="24693">MNTDWLEQFPDLRALQQTKSGAVLLAAARQLRFTAGSLIFQNGSLCEQYLLVQEGQIRVQQVSVSGREIVLYRIGPGESCILTTACLFNGHAYPATGISERAGRAVAFSRQHFQAAIADNPDFRSFVFRAYGDRLTQLFALVEEVLFTRLDIRLARLLLHQGAEGDTLSITHQAIAAELGSAREVISRSLRDFEARGWILRQHREIHLLNREALKELANGS</sequence>
<dbReference type="CDD" id="cd00038">
    <property type="entry name" value="CAP_ED"/>
    <property type="match status" value="1"/>
</dbReference>
<dbReference type="Pfam" id="PF00027">
    <property type="entry name" value="cNMP_binding"/>
    <property type="match status" value="1"/>
</dbReference>
<keyword evidence="3" id="KW-0804">Transcription</keyword>
<dbReference type="PROSITE" id="PS50042">
    <property type="entry name" value="CNMP_BINDING_3"/>
    <property type="match status" value="1"/>
</dbReference>
<dbReference type="InterPro" id="IPR012318">
    <property type="entry name" value="HTH_CRP"/>
</dbReference>
<dbReference type="Gene3D" id="2.60.120.10">
    <property type="entry name" value="Jelly Rolls"/>
    <property type="match status" value="1"/>
</dbReference>
<dbReference type="InterPro" id="IPR036390">
    <property type="entry name" value="WH_DNA-bd_sf"/>
</dbReference>
<dbReference type="InterPro" id="IPR050397">
    <property type="entry name" value="Env_Response_Regulators"/>
</dbReference>
<name>A0AAE2YPW2_9PROT</name>
<evidence type="ECO:0000256" key="3">
    <source>
        <dbReference type="ARBA" id="ARBA00023163"/>
    </source>
</evidence>
<evidence type="ECO:0000256" key="2">
    <source>
        <dbReference type="ARBA" id="ARBA00023125"/>
    </source>
</evidence>
<dbReference type="SUPFAM" id="SSF51206">
    <property type="entry name" value="cAMP-binding domain-like"/>
    <property type="match status" value="1"/>
</dbReference>
<reference evidence="6" key="1">
    <citation type="journal article" date="2021" name="ISME J.">
        <title>Genomic evolution of the class Acidithiobacillia: deep-branching Proteobacteria living in extreme acidic conditions.</title>
        <authorList>
            <person name="Moya-Beltran A."/>
            <person name="Beard S."/>
            <person name="Rojas-Villalobos C."/>
            <person name="Issotta F."/>
            <person name="Gallardo Y."/>
            <person name="Ulloa R."/>
            <person name="Giaveno A."/>
            <person name="Degli Esposti M."/>
            <person name="Johnson D.B."/>
            <person name="Quatrini R."/>
        </authorList>
    </citation>
    <scope>NUCLEOTIDE SEQUENCE</scope>
    <source>
        <strain evidence="6">VAN18-1</strain>
    </source>
</reference>
<feature type="domain" description="Cyclic nucleotide-binding" evidence="4">
    <location>
        <begin position="24"/>
        <end position="134"/>
    </location>
</feature>
<dbReference type="PANTHER" id="PTHR24567:SF74">
    <property type="entry name" value="HTH-TYPE TRANSCRIPTIONAL REGULATOR ARCR"/>
    <property type="match status" value="1"/>
</dbReference>
<dbReference type="InterPro" id="IPR000595">
    <property type="entry name" value="cNMP-bd_dom"/>
</dbReference>
<accession>A0AAE2YPW2</accession>
<dbReference type="GO" id="GO:0003677">
    <property type="term" value="F:DNA binding"/>
    <property type="evidence" value="ECO:0007669"/>
    <property type="project" value="UniProtKB-KW"/>
</dbReference>
<dbReference type="InterPro" id="IPR018490">
    <property type="entry name" value="cNMP-bd_dom_sf"/>
</dbReference>
<dbReference type="SMART" id="SM00419">
    <property type="entry name" value="HTH_CRP"/>
    <property type="match status" value="1"/>
</dbReference>
<dbReference type="PANTHER" id="PTHR24567">
    <property type="entry name" value="CRP FAMILY TRANSCRIPTIONAL REGULATORY PROTEIN"/>
    <property type="match status" value="1"/>
</dbReference>
<dbReference type="Gene3D" id="1.10.10.10">
    <property type="entry name" value="Winged helix-like DNA-binding domain superfamily/Winged helix DNA-binding domain"/>
    <property type="match status" value="1"/>
</dbReference>
<keyword evidence="2" id="KW-0238">DNA-binding</keyword>